<dbReference type="STRING" id="1678840.ATC1_12118"/>
<proteinExistence type="inferred from homology"/>
<evidence type="ECO:0000256" key="3">
    <source>
        <dbReference type="ARBA" id="ARBA00012078"/>
    </source>
</evidence>
<evidence type="ECO:0000256" key="12">
    <source>
        <dbReference type="ARBA" id="ARBA00049954"/>
    </source>
</evidence>
<dbReference type="NCBIfam" id="TIGR00191">
    <property type="entry name" value="thrB"/>
    <property type="match status" value="1"/>
</dbReference>
<dbReference type="EMBL" id="DF968180">
    <property type="protein sequence ID" value="GAP39587.1"/>
    <property type="molecule type" value="Genomic_DNA"/>
</dbReference>
<dbReference type="InterPro" id="IPR006203">
    <property type="entry name" value="GHMP_knse_ATP-bd_CS"/>
</dbReference>
<evidence type="ECO:0000256" key="5">
    <source>
        <dbReference type="ARBA" id="ARBA00022605"/>
    </source>
</evidence>
<dbReference type="SUPFAM" id="SSF55060">
    <property type="entry name" value="GHMP Kinase, C-terminal domain"/>
    <property type="match status" value="1"/>
</dbReference>
<keyword evidence="13" id="KW-0963">Cytoplasm</keyword>
<evidence type="ECO:0000256" key="10">
    <source>
        <dbReference type="ARBA" id="ARBA00022840"/>
    </source>
</evidence>
<keyword evidence="5 13" id="KW-0028">Amino-acid biosynthesis</keyword>
<protein>
    <recommendedName>
        <fullName evidence="4 13">Homoserine kinase</fullName>
        <shortName evidence="13">HK</shortName>
        <shortName evidence="13">HSK</shortName>
        <ecNumber evidence="3 13">2.7.1.39</ecNumber>
    </recommendedName>
</protein>
<dbReference type="Proteomes" id="UP000053370">
    <property type="component" value="Unassembled WGS sequence"/>
</dbReference>
<comment type="pathway">
    <text evidence="1 13">Amino-acid biosynthesis; L-threonine biosynthesis; L-threonine from L-aspartate: step 4/5.</text>
</comment>
<dbReference type="PANTHER" id="PTHR20861:SF1">
    <property type="entry name" value="HOMOSERINE KINASE"/>
    <property type="match status" value="1"/>
</dbReference>
<keyword evidence="6 13" id="KW-0808">Transferase</keyword>
<dbReference type="GO" id="GO:0009088">
    <property type="term" value="P:threonine biosynthetic process"/>
    <property type="evidence" value="ECO:0007669"/>
    <property type="project" value="UniProtKB-UniRule"/>
</dbReference>
<dbReference type="Gene3D" id="3.30.230.10">
    <property type="match status" value="1"/>
</dbReference>
<reference evidence="16" key="1">
    <citation type="journal article" date="2015" name="Genome Announc.">
        <title>Draft Genome Sequence of Anaerolineae Strain TC1, a Novel Isolate from a Methanogenic Wastewater Treatment System.</title>
        <authorList>
            <person name="Matsuura N."/>
            <person name="Tourlousse D.M."/>
            <person name="Sun L."/>
            <person name="Toyonaga M."/>
            <person name="Kuroda K."/>
            <person name="Ohashi A."/>
            <person name="Cruz R."/>
            <person name="Yamaguchi T."/>
            <person name="Sekiguchi Y."/>
        </authorList>
    </citation>
    <scope>NUCLEOTIDE SEQUENCE [LARGE SCALE GENOMIC DNA]</scope>
    <source>
        <strain evidence="16">TC1</strain>
    </source>
</reference>
<dbReference type="PRINTS" id="PR00958">
    <property type="entry name" value="HOMSERKINASE"/>
</dbReference>
<evidence type="ECO:0000259" key="15">
    <source>
        <dbReference type="Pfam" id="PF08544"/>
    </source>
</evidence>
<dbReference type="UniPathway" id="UPA00050">
    <property type="reaction ID" value="UER00064"/>
</dbReference>
<comment type="similarity">
    <text evidence="2 13">Belongs to the GHMP kinase family. Homoserine kinase subfamily.</text>
</comment>
<dbReference type="OrthoDB" id="9769912at2"/>
<keyword evidence="8 13" id="KW-0547">Nucleotide-binding</keyword>
<evidence type="ECO:0000313" key="17">
    <source>
        <dbReference type="Proteomes" id="UP000053370"/>
    </source>
</evidence>
<dbReference type="AlphaFoldDB" id="A0A0K8PAA0"/>
<dbReference type="Gene3D" id="3.30.70.890">
    <property type="entry name" value="GHMP kinase, C-terminal domain"/>
    <property type="match status" value="1"/>
</dbReference>
<dbReference type="GO" id="GO:0005524">
    <property type="term" value="F:ATP binding"/>
    <property type="evidence" value="ECO:0007669"/>
    <property type="project" value="UniProtKB-UniRule"/>
</dbReference>
<dbReference type="Pfam" id="PF00288">
    <property type="entry name" value="GHMP_kinases_N"/>
    <property type="match status" value="1"/>
</dbReference>
<sequence length="302" mass="32270">MTPQRITVHVPASTSNIGPGFDCIGLALDIWNETVFSFDQEGRTINSVGYKPEIESEPENNLVFQAFSEFCRLHGSVLPANLHIDCTNRIPIGAGLGSSAAATLTGLLAANAWLNANITDEDLLKMALSIEGHPDNSAPEIFGGLIGMSADEGTVCTHRFPIAPWNTVILIPKINLPTKTARKILPETILRKDAIFNIGHAILVMQALAEGNEALLQFAMKDRLHQPYRIPLITGSDAIIKAAENTGAAAGLSGAGPGIIAFTMSDTNLLRSRMAAAAESFHLKMEILTPKISCSGAYITIE</sequence>
<evidence type="ECO:0000256" key="1">
    <source>
        <dbReference type="ARBA" id="ARBA00005015"/>
    </source>
</evidence>
<keyword evidence="17" id="KW-1185">Reference proteome</keyword>
<feature type="domain" description="GHMP kinase C-terminal" evidence="15">
    <location>
        <begin position="205"/>
        <end position="263"/>
    </location>
</feature>
<gene>
    <name evidence="13" type="primary">thrB</name>
    <name evidence="16" type="ORF">ATC1_12118</name>
</gene>
<comment type="function">
    <text evidence="12 13">Catalyzes the ATP-dependent phosphorylation of L-homoserine to L-homoserine phosphate.</text>
</comment>
<evidence type="ECO:0000256" key="13">
    <source>
        <dbReference type="HAMAP-Rule" id="MF_00384"/>
    </source>
</evidence>
<evidence type="ECO:0000256" key="8">
    <source>
        <dbReference type="ARBA" id="ARBA00022741"/>
    </source>
</evidence>
<dbReference type="GO" id="GO:0005737">
    <property type="term" value="C:cytoplasm"/>
    <property type="evidence" value="ECO:0007669"/>
    <property type="project" value="UniProtKB-SubCell"/>
</dbReference>
<dbReference type="Pfam" id="PF08544">
    <property type="entry name" value="GHMP_kinases_C"/>
    <property type="match status" value="1"/>
</dbReference>
<dbReference type="RefSeq" id="WP_062278153.1">
    <property type="nucleotide sequence ID" value="NZ_DF968180.1"/>
</dbReference>
<evidence type="ECO:0000313" key="16">
    <source>
        <dbReference type="EMBL" id="GAP39587.1"/>
    </source>
</evidence>
<accession>A0A0K8PAA0</accession>
<feature type="binding site" evidence="13">
    <location>
        <begin position="91"/>
        <end position="101"/>
    </location>
    <ligand>
        <name>ATP</name>
        <dbReference type="ChEBI" id="CHEBI:30616"/>
    </ligand>
</feature>
<keyword evidence="7 13" id="KW-0791">Threonine biosynthesis</keyword>
<keyword evidence="10 13" id="KW-0067">ATP-binding</keyword>
<dbReference type="GO" id="GO:0004413">
    <property type="term" value="F:homoserine kinase activity"/>
    <property type="evidence" value="ECO:0007669"/>
    <property type="project" value="UniProtKB-UniRule"/>
</dbReference>
<dbReference type="InterPro" id="IPR036554">
    <property type="entry name" value="GHMP_kinase_C_sf"/>
</dbReference>
<dbReference type="HAMAP" id="MF_00384">
    <property type="entry name" value="Homoser_kinase"/>
    <property type="match status" value="1"/>
</dbReference>
<dbReference type="InterPro" id="IPR000870">
    <property type="entry name" value="Homoserine_kinase"/>
</dbReference>
<dbReference type="PIRSF" id="PIRSF000676">
    <property type="entry name" value="Homoser_kin"/>
    <property type="match status" value="1"/>
</dbReference>
<evidence type="ECO:0000256" key="4">
    <source>
        <dbReference type="ARBA" id="ARBA00017858"/>
    </source>
</evidence>
<name>A0A0K8PAA0_9CHLR</name>
<dbReference type="PROSITE" id="PS00627">
    <property type="entry name" value="GHMP_KINASES_ATP"/>
    <property type="match status" value="1"/>
</dbReference>
<evidence type="ECO:0000259" key="14">
    <source>
        <dbReference type="Pfam" id="PF00288"/>
    </source>
</evidence>
<dbReference type="PANTHER" id="PTHR20861">
    <property type="entry name" value="HOMOSERINE/4-DIPHOSPHOCYTIDYL-2-C-METHYL-D-ERYTHRITOL KINASE"/>
    <property type="match status" value="1"/>
</dbReference>
<dbReference type="SUPFAM" id="SSF54211">
    <property type="entry name" value="Ribosomal protein S5 domain 2-like"/>
    <property type="match status" value="1"/>
</dbReference>
<evidence type="ECO:0000256" key="7">
    <source>
        <dbReference type="ARBA" id="ARBA00022697"/>
    </source>
</evidence>
<keyword evidence="9 13" id="KW-0418">Kinase</keyword>
<feature type="domain" description="GHMP kinase N-terminal" evidence="14">
    <location>
        <begin position="61"/>
        <end position="144"/>
    </location>
</feature>
<dbReference type="PATRIC" id="fig|1678840.3.peg.642"/>
<comment type="subcellular location">
    <subcellularLocation>
        <location evidence="13">Cytoplasm</location>
    </subcellularLocation>
</comment>
<dbReference type="InterPro" id="IPR014721">
    <property type="entry name" value="Ribsml_uS5_D2-typ_fold_subgr"/>
</dbReference>
<evidence type="ECO:0000256" key="6">
    <source>
        <dbReference type="ARBA" id="ARBA00022679"/>
    </source>
</evidence>
<comment type="catalytic activity">
    <reaction evidence="11 13">
        <text>L-homoserine + ATP = O-phospho-L-homoserine + ADP + H(+)</text>
        <dbReference type="Rhea" id="RHEA:13985"/>
        <dbReference type="ChEBI" id="CHEBI:15378"/>
        <dbReference type="ChEBI" id="CHEBI:30616"/>
        <dbReference type="ChEBI" id="CHEBI:57476"/>
        <dbReference type="ChEBI" id="CHEBI:57590"/>
        <dbReference type="ChEBI" id="CHEBI:456216"/>
        <dbReference type="EC" id="2.7.1.39"/>
    </reaction>
</comment>
<dbReference type="InterPro" id="IPR013750">
    <property type="entry name" value="GHMP_kinase_C_dom"/>
</dbReference>
<dbReference type="InterPro" id="IPR006204">
    <property type="entry name" value="GHMP_kinase_N_dom"/>
</dbReference>
<dbReference type="EC" id="2.7.1.39" evidence="3 13"/>
<evidence type="ECO:0000256" key="2">
    <source>
        <dbReference type="ARBA" id="ARBA00007370"/>
    </source>
</evidence>
<dbReference type="InterPro" id="IPR020568">
    <property type="entry name" value="Ribosomal_Su5_D2-typ_SF"/>
</dbReference>
<organism evidence="16">
    <name type="scientific">Flexilinea flocculi</name>
    <dbReference type="NCBI Taxonomy" id="1678840"/>
    <lineage>
        <taxon>Bacteria</taxon>
        <taxon>Bacillati</taxon>
        <taxon>Chloroflexota</taxon>
        <taxon>Anaerolineae</taxon>
        <taxon>Anaerolineales</taxon>
        <taxon>Anaerolineaceae</taxon>
        <taxon>Flexilinea</taxon>
    </lineage>
</organism>
<evidence type="ECO:0000256" key="11">
    <source>
        <dbReference type="ARBA" id="ARBA00049375"/>
    </source>
</evidence>
<evidence type="ECO:0000256" key="9">
    <source>
        <dbReference type="ARBA" id="ARBA00022777"/>
    </source>
</evidence>